<comment type="caution">
    <text evidence="4">The sequence shown here is derived from an EMBL/GenBank/DDBJ whole genome shotgun (WGS) entry which is preliminary data.</text>
</comment>
<dbReference type="SUPFAM" id="SSF49384">
    <property type="entry name" value="Carbohydrate-binding domain"/>
    <property type="match status" value="1"/>
</dbReference>
<feature type="transmembrane region" description="Helical" evidence="2">
    <location>
        <begin position="123"/>
        <end position="144"/>
    </location>
</feature>
<keyword evidence="2" id="KW-0812">Transmembrane</keyword>
<feature type="compositionally biased region" description="Low complexity" evidence="1">
    <location>
        <begin position="22"/>
        <end position="34"/>
    </location>
</feature>
<dbReference type="InterPro" id="IPR012291">
    <property type="entry name" value="CBM2_carb-bd_dom_sf"/>
</dbReference>
<evidence type="ECO:0000256" key="1">
    <source>
        <dbReference type="SAM" id="MobiDB-lite"/>
    </source>
</evidence>
<keyword evidence="2" id="KW-0472">Membrane</keyword>
<dbReference type="Pfam" id="PF00553">
    <property type="entry name" value="CBM_2"/>
    <property type="match status" value="1"/>
</dbReference>
<dbReference type="RefSeq" id="WP_208265429.1">
    <property type="nucleotide sequence ID" value="NZ_BAAAGM010000099.1"/>
</dbReference>
<dbReference type="SMART" id="SM00637">
    <property type="entry name" value="CBD_II"/>
    <property type="match status" value="1"/>
</dbReference>
<gene>
    <name evidence="4" type="ORF">J4557_06155</name>
</gene>
<dbReference type="InterPro" id="IPR001919">
    <property type="entry name" value="CBD2"/>
</dbReference>
<evidence type="ECO:0000313" key="4">
    <source>
        <dbReference type="EMBL" id="MBO2437098.1"/>
    </source>
</evidence>
<feature type="compositionally biased region" description="Low complexity" evidence="1">
    <location>
        <begin position="163"/>
        <end position="181"/>
    </location>
</feature>
<proteinExistence type="predicted"/>
<dbReference type="PROSITE" id="PS51173">
    <property type="entry name" value="CBM2"/>
    <property type="match status" value="1"/>
</dbReference>
<feature type="region of interest" description="Disordered" evidence="1">
    <location>
        <begin position="1"/>
        <end position="105"/>
    </location>
</feature>
<reference evidence="4 5" key="1">
    <citation type="submission" date="2021-03" db="EMBL/GenBank/DDBJ databases">
        <authorList>
            <person name="Kanchanasin P."/>
            <person name="Saeng-In P."/>
            <person name="Phongsopitanun W."/>
            <person name="Yuki M."/>
            <person name="Kudo T."/>
            <person name="Ohkuma M."/>
            <person name="Tanasupawat S."/>
        </authorList>
    </citation>
    <scope>NUCLEOTIDE SEQUENCE [LARGE SCALE GENOMIC DNA]</scope>
    <source>
        <strain evidence="4 5">L46</strain>
    </source>
</reference>
<evidence type="ECO:0000256" key="2">
    <source>
        <dbReference type="SAM" id="Phobius"/>
    </source>
</evidence>
<protein>
    <submittedName>
        <fullName evidence="4">Cellulose binding domain-containing protein</fullName>
    </submittedName>
</protein>
<name>A0ABS3QSZ1_9ACTN</name>
<feature type="region of interest" description="Disordered" evidence="1">
    <location>
        <begin position="149"/>
        <end position="182"/>
    </location>
</feature>
<organism evidence="4 5">
    <name type="scientific">Actinomadura nitritigenes</name>
    <dbReference type="NCBI Taxonomy" id="134602"/>
    <lineage>
        <taxon>Bacteria</taxon>
        <taxon>Bacillati</taxon>
        <taxon>Actinomycetota</taxon>
        <taxon>Actinomycetes</taxon>
        <taxon>Streptosporangiales</taxon>
        <taxon>Thermomonosporaceae</taxon>
        <taxon>Actinomadura</taxon>
    </lineage>
</organism>
<evidence type="ECO:0000259" key="3">
    <source>
        <dbReference type="PROSITE" id="PS51173"/>
    </source>
</evidence>
<feature type="domain" description="CBM2" evidence="3">
    <location>
        <begin position="174"/>
        <end position="285"/>
    </location>
</feature>
<dbReference type="Gene3D" id="2.60.40.290">
    <property type="match status" value="1"/>
</dbReference>
<accession>A0ABS3QSZ1</accession>
<dbReference type="Proteomes" id="UP000666915">
    <property type="component" value="Unassembled WGS sequence"/>
</dbReference>
<keyword evidence="5" id="KW-1185">Reference proteome</keyword>
<dbReference type="InterPro" id="IPR008965">
    <property type="entry name" value="CBM2/CBM3_carb-bd_dom_sf"/>
</dbReference>
<evidence type="ECO:0000313" key="5">
    <source>
        <dbReference type="Proteomes" id="UP000666915"/>
    </source>
</evidence>
<sequence length="285" mass="28415">MSGDEPGYVPPDHTTTVEFLRPARPAEAAAADPPVETGEAPPAGVSEPAPPAGVSEPTGGDDPDATAPDRPEPAGEAPAPDPDDRLIAGPRNAGGPVPDPVLAGSGAPPAWEKGAAWLRRFPVLLALVAAALVMAVALGAVSLFSGGGSDGGEDAAGTPAKTRAPASGRPAPGAPAGSPGSVVTGSGITYRLVQRDDGYYEGRFVITNRTGRPMQTWRVSFDAPGADVRSVWDARLVRGGSHPVIVNADGADPIPPGGTMDVQFGASGAPAAPRACLFNGAACGF</sequence>
<keyword evidence="2" id="KW-1133">Transmembrane helix</keyword>
<dbReference type="EMBL" id="JAGEOK010000003">
    <property type="protein sequence ID" value="MBO2437098.1"/>
    <property type="molecule type" value="Genomic_DNA"/>
</dbReference>